<keyword evidence="3" id="KW-1185">Reference proteome</keyword>
<gene>
    <name evidence="2" type="ORF">LtaPh_0708300</name>
</gene>
<dbReference type="OrthoDB" id="10252157at2759"/>
<dbReference type="AlphaFoldDB" id="A0A640KF22"/>
<evidence type="ECO:0000313" key="2">
    <source>
        <dbReference type="EMBL" id="GET86089.1"/>
    </source>
</evidence>
<feature type="region of interest" description="Disordered" evidence="1">
    <location>
        <begin position="26"/>
        <end position="47"/>
    </location>
</feature>
<evidence type="ECO:0000313" key="3">
    <source>
        <dbReference type="Proteomes" id="UP000419144"/>
    </source>
</evidence>
<comment type="caution">
    <text evidence="2">The sequence shown here is derived from an EMBL/GenBank/DDBJ whole genome shotgun (WGS) entry which is preliminary data.</text>
</comment>
<dbReference type="Proteomes" id="UP000419144">
    <property type="component" value="Unassembled WGS sequence"/>
</dbReference>
<proteinExistence type="predicted"/>
<sequence>MARLPGPSLNWLLQYFDCHRSKLSFMGGHSRPRTHRGRERSPSIAIT</sequence>
<reference evidence="2" key="1">
    <citation type="submission" date="2019-11" db="EMBL/GenBank/DDBJ databases">
        <title>Leishmania tarentolae CDS.</title>
        <authorList>
            <person name="Goto Y."/>
            <person name="Yamagishi J."/>
        </authorList>
    </citation>
    <scope>NUCLEOTIDE SEQUENCE [LARGE SCALE GENOMIC DNA]</scope>
    <source>
        <strain evidence="2">Parrot Tar II</strain>
    </source>
</reference>
<name>A0A640KF22_LEITA</name>
<organism evidence="2 3">
    <name type="scientific">Leishmania tarentolae</name>
    <name type="common">Sauroleishmania tarentolae</name>
    <dbReference type="NCBI Taxonomy" id="5689"/>
    <lineage>
        <taxon>Eukaryota</taxon>
        <taxon>Discoba</taxon>
        <taxon>Euglenozoa</taxon>
        <taxon>Kinetoplastea</taxon>
        <taxon>Metakinetoplastina</taxon>
        <taxon>Trypanosomatida</taxon>
        <taxon>Trypanosomatidae</taxon>
        <taxon>Leishmaniinae</taxon>
        <taxon>Leishmania</taxon>
        <taxon>lizard Leishmania</taxon>
    </lineage>
</organism>
<dbReference type="EMBL" id="BLBS01000008">
    <property type="protein sequence ID" value="GET86089.1"/>
    <property type="molecule type" value="Genomic_DNA"/>
</dbReference>
<accession>A0A640KF22</accession>
<dbReference type="VEuPathDB" id="TriTrypDB:LtaPh_0708300"/>
<protein>
    <submittedName>
        <fullName evidence="2">NADH-dependent fumarate reductase-like protein</fullName>
    </submittedName>
</protein>
<evidence type="ECO:0000256" key="1">
    <source>
        <dbReference type="SAM" id="MobiDB-lite"/>
    </source>
</evidence>